<feature type="transmembrane region" description="Helical" evidence="2">
    <location>
        <begin position="33"/>
        <end position="55"/>
    </location>
</feature>
<comment type="caution">
    <text evidence="3">The sequence shown here is derived from an EMBL/GenBank/DDBJ whole genome shotgun (WGS) entry which is preliminary data.</text>
</comment>
<gene>
    <name evidence="3" type="ORF">WN50_00130</name>
</gene>
<protein>
    <recommendedName>
        <fullName evidence="5">Prokaryotic N-terminal methylation motif domain protein</fullName>
    </recommendedName>
</protein>
<dbReference type="EMBL" id="LATL02000145">
    <property type="protein sequence ID" value="KKD40026.1"/>
    <property type="molecule type" value="Genomic_DNA"/>
</dbReference>
<keyword evidence="2" id="KW-0472">Membrane</keyword>
<feature type="compositionally biased region" description="Polar residues" evidence="1">
    <location>
        <begin position="196"/>
        <end position="205"/>
    </location>
</feature>
<evidence type="ECO:0000256" key="2">
    <source>
        <dbReference type="SAM" id="Phobius"/>
    </source>
</evidence>
<dbReference type="NCBIfam" id="NF038304">
    <property type="entry name" value="EPS_HpsC"/>
    <property type="match status" value="1"/>
</dbReference>
<evidence type="ECO:0000313" key="3">
    <source>
        <dbReference type="EMBL" id="KKD40026.1"/>
    </source>
</evidence>
<dbReference type="OrthoDB" id="461075at2"/>
<sequence length="331" mass="36587">MKSLLRFLVIKRNSNLQYSEPTKNDSGFTMIELLVGAILTFLIISPLMGFVVSILNDDRVEQVKTTTDQEMKTALDYITEDVSQAIHIYNQTGVTAIANQLPTVANGTPILVFWKRQLIQDALPVVSTNQPVDCVDNNYRDCNDTFVLSLVAYYLIEGNNDNTWCQPQGTAAAQCPSRIARFQIQDGVDWSGGTCEPNSTECQQSQRRDAGFEAPDDLKKAPNTWTKTAEAYTKTPEVLVNYIDQSTANVPAAPNCQNILSSTTAEILTTNSNSFLACVDTEQNLAYISLRGNALRRFKTNANDIVYNADKTAYFPTYSTTVKGISRLGGD</sequence>
<keyword evidence="2" id="KW-0812">Transmembrane</keyword>
<organism evidence="3 4">
    <name type="scientific">Limnoraphis robusta CS-951</name>
    <dbReference type="NCBI Taxonomy" id="1637645"/>
    <lineage>
        <taxon>Bacteria</taxon>
        <taxon>Bacillati</taxon>
        <taxon>Cyanobacteriota</taxon>
        <taxon>Cyanophyceae</taxon>
        <taxon>Oscillatoriophycideae</taxon>
        <taxon>Oscillatoriales</taxon>
        <taxon>Sirenicapillariaceae</taxon>
        <taxon>Limnoraphis</taxon>
    </lineage>
</organism>
<dbReference type="AlphaFoldDB" id="A0A0F5YMA4"/>
<dbReference type="Proteomes" id="UP000033607">
    <property type="component" value="Unassembled WGS sequence"/>
</dbReference>
<evidence type="ECO:0000256" key="1">
    <source>
        <dbReference type="SAM" id="MobiDB-lite"/>
    </source>
</evidence>
<dbReference type="PATRIC" id="fig|1637645.4.peg.2954"/>
<reference evidence="3 4" key="1">
    <citation type="submission" date="2015-06" db="EMBL/GenBank/DDBJ databases">
        <title>Draft genome assembly of filamentous brackish cyanobacterium Limnoraphis robusta strain CS-951.</title>
        <authorList>
            <person name="Willis A."/>
            <person name="Parks M."/>
            <person name="Burford M.A."/>
        </authorList>
    </citation>
    <scope>NUCLEOTIDE SEQUENCE [LARGE SCALE GENOMIC DNA]</scope>
    <source>
        <strain evidence="3 4">CS-951</strain>
    </source>
</reference>
<accession>A0A0F5YMA4</accession>
<feature type="region of interest" description="Disordered" evidence="1">
    <location>
        <begin position="195"/>
        <end position="220"/>
    </location>
</feature>
<feature type="compositionally biased region" description="Basic and acidic residues" evidence="1">
    <location>
        <begin position="206"/>
        <end position="220"/>
    </location>
</feature>
<evidence type="ECO:0008006" key="5">
    <source>
        <dbReference type="Google" id="ProtNLM"/>
    </source>
</evidence>
<keyword evidence="2" id="KW-1133">Transmembrane helix</keyword>
<evidence type="ECO:0000313" key="4">
    <source>
        <dbReference type="Proteomes" id="UP000033607"/>
    </source>
</evidence>
<dbReference type="RefSeq" id="WP_046276458.1">
    <property type="nucleotide sequence ID" value="NZ_LATL02000145.1"/>
</dbReference>
<proteinExistence type="predicted"/>
<name>A0A0F5YMA4_9CYAN</name>